<sequence length="165" mass="18445">MPQLHELDIHSSLVLVLGQVLPKFRCELVEVFIDAVDTAVLIDQFRSGLLAHAGNAREIVRRIAAQRGVMHIIGRLYARALENACFVIQRVIRNTALVIQNFDVRIVHKLIAVAIAGDDNDIVAAGFSRCRQRGDDVVGFKPHKVEHRDMQDLDDLANNAHLLTK</sequence>
<organism evidence="1">
    <name type="scientific">freshwater metagenome</name>
    <dbReference type="NCBI Taxonomy" id="449393"/>
    <lineage>
        <taxon>unclassified sequences</taxon>
        <taxon>metagenomes</taxon>
        <taxon>ecological metagenomes</taxon>
    </lineage>
</organism>
<reference evidence="1" key="1">
    <citation type="submission" date="2020-05" db="EMBL/GenBank/DDBJ databases">
        <authorList>
            <person name="Chiriac C."/>
            <person name="Salcher M."/>
            <person name="Ghai R."/>
            <person name="Kavagutti S V."/>
        </authorList>
    </citation>
    <scope>NUCLEOTIDE SEQUENCE</scope>
</reference>
<name>A0A6J7KWH1_9ZZZZ</name>
<dbReference type="EMBL" id="CAFBNJ010000082">
    <property type="protein sequence ID" value="CAB4960057.1"/>
    <property type="molecule type" value="Genomic_DNA"/>
</dbReference>
<dbReference type="AlphaFoldDB" id="A0A6J7KWH1"/>
<proteinExistence type="predicted"/>
<accession>A0A6J7KWH1</accession>
<gene>
    <name evidence="1" type="ORF">UFOPK3785_01421</name>
</gene>
<evidence type="ECO:0000313" key="1">
    <source>
        <dbReference type="EMBL" id="CAB4960057.1"/>
    </source>
</evidence>
<protein>
    <submittedName>
        <fullName evidence="1">Unannotated protein</fullName>
    </submittedName>
</protein>